<proteinExistence type="predicted"/>
<feature type="chain" id="PRO_5038491396" description="Lipoprotein" evidence="2">
    <location>
        <begin position="25"/>
        <end position="327"/>
    </location>
</feature>
<evidence type="ECO:0000313" key="4">
    <source>
        <dbReference type="Proteomes" id="UP000436989"/>
    </source>
</evidence>
<accession>A0A6N8GJ52</accession>
<sequence length="327" mass="35130">MTPEPLPRLLVPVLCAGLLLAGCAQDTGPGTAATPAASGSSSSSVPSPPPSPTPTSTSTSEEPAELIGGGTEVFPGRRMVALYGQPGTPALGALGEQGPEESALRAEQLAAQYEPLSEEPVVPAFEIIATTASAEPGEDGDYSRESTVEDLRPYVEAAAEHDVYVVLDLQPGHQDFLSQAQQYEELLRLPNVGLALDPEWRLAPGQVHLAQIGSVDAAEINATTAWLADLTARHGLPQKVVLLHQFAESMIPDRHLVDASRPELALVLHADGHGTPELKRGTWERLKRDLPPGIRMAWKNFYDEDTPTFTPEQTFALEPRPWFVSYQ</sequence>
<feature type="signal peptide" evidence="2">
    <location>
        <begin position="1"/>
        <end position="24"/>
    </location>
</feature>
<evidence type="ECO:0000313" key="3">
    <source>
        <dbReference type="EMBL" id="MUN63156.1"/>
    </source>
</evidence>
<comment type="caution">
    <text evidence="3">The sequence shown here is derived from an EMBL/GenBank/DDBJ whole genome shotgun (WGS) entry which is preliminary data.</text>
</comment>
<feature type="compositionally biased region" description="Low complexity" evidence="1">
    <location>
        <begin position="24"/>
        <end position="45"/>
    </location>
</feature>
<keyword evidence="4" id="KW-1185">Reference proteome</keyword>
<dbReference type="Gene3D" id="3.20.20.150">
    <property type="entry name" value="Divalent-metal-dependent TIM barrel enzymes"/>
    <property type="match status" value="1"/>
</dbReference>
<dbReference type="EMBL" id="WOGU01000006">
    <property type="protein sequence ID" value="MUN63156.1"/>
    <property type="molecule type" value="Genomic_DNA"/>
</dbReference>
<dbReference type="Proteomes" id="UP000436989">
    <property type="component" value="Unassembled WGS sequence"/>
</dbReference>
<evidence type="ECO:0000256" key="1">
    <source>
        <dbReference type="SAM" id="MobiDB-lite"/>
    </source>
</evidence>
<organism evidence="3 4">
    <name type="scientific">Kocuria sediminis</name>
    <dbReference type="NCBI Taxonomy" id="1038857"/>
    <lineage>
        <taxon>Bacteria</taxon>
        <taxon>Bacillati</taxon>
        <taxon>Actinomycetota</taxon>
        <taxon>Actinomycetes</taxon>
        <taxon>Micrococcales</taxon>
        <taxon>Micrococcaceae</taxon>
        <taxon>Kocuria</taxon>
    </lineage>
</organism>
<evidence type="ECO:0000256" key="2">
    <source>
        <dbReference type="SAM" id="SignalP"/>
    </source>
</evidence>
<keyword evidence="2" id="KW-0732">Signal</keyword>
<dbReference type="AlphaFoldDB" id="A0A6N8GJ52"/>
<evidence type="ECO:0008006" key="5">
    <source>
        <dbReference type="Google" id="ProtNLM"/>
    </source>
</evidence>
<reference evidence="3 4" key="1">
    <citation type="submission" date="2019-12" db="EMBL/GenBank/DDBJ databases">
        <authorList>
            <person name="Shi Y."/>
        </authorList>
    </citation>
    <scope>NUCLEOTIDE SEQUENCE [LARGE SCALE GENOMIC DNA]</scope>
    <source>
        <strain evidence="3 4">JCM 17929</strain>
    </source>
</reference>
<feature type="region of interest" description="Disordered" evidence="1">
    <location>
        <begin position="24"/>
        <end position="71"/>
    </location>
</feature>
<dbReference type="RefSeq" id="WP_156269053.1">
    <property type="nucleotide sequence ID" value="NZ_WOGU01000006.1"/>
</dbReference>
<protein>
    <recommendedName>
        <fullName evidence="5">Lipoprotein</fullName>
    </recommendedName>
</protein>
<gene>
    <name evidence="3" type="ORF">GMA12_08395</name>
</gene>
<name>A0A6N8GJ52_9MICC</name>